<evidence type="ECO:0000313" key="4">
    <source>
        <dbReference type="Proteomes" id="UP000288943"/>
    </source>
</evidence>
<evidence type="ECO:0000313" key="5">
    <source>
        <dbReference type="Proteomes" id="UP001527202"/>
    </source>
</evidence>
<dbReference type="Proteomes" id="UP001527202">
    <property type="component" value="Unassembled WGS sequence"/>
</dbReference>
<dbReference type="InterPro" id="IPR015797">
    <property type="entry name" value="NUDIX_hydrolase-like_dom_sf"/>
</dbReference>
<name>A0A410X1Z8_9BACL</name>
<proteinExistence type="predicted"/>
<dbReference type="InterPro" id="IPR000086">
    <property type="entry name" value="NUDIX_hydrolase_dom"/>
</dbReference>
<accession>A0A410X1Z8</accession>
<feature type="domain" description="Nudix hydrolase" evidence="1">
    <location>
        <begin position="3"/>
        <end position="134"/>
    </location>
</feature>
<dbReference type="OrthoDB" id="9804563at2"/>
<reference evidence="2 5" key="2">
    <citation type="submission" date="2022-05" db="EMBL/GenBank/DDBJ databases">
        <title>Genome Sequencing of Bee-Associated Microbes.</title>
        <authorList>
            <person name="Dunlap C."/>
        </authorList>
    </citation>
    <scope>NUCLEOTIDE SEQUENCE [LARGE SCALE GENOMIC DNA]</scope>
    <source>
        <strain evidence="2 5">NRRL B-23120</strain>
    </source>
</reference>
<dbReference type="Pfam" id="PF00293">
    <property type="entry name" value="NUDIX"/>
    <property type="match status" value="1"/>
</dbReference>
<dbReference type="GO" id="GO:0016787">
    <property type="term" value="F:hydrolase activity"/>
    <property type="evidence" value="ECO:0007669"/>
    <property type="project" value="UniProtKB-KW"/>
</dbReference>
<dbReference type="Proteomes" id="UP000288943">
    <property type="component" value="Chromosome"/>
</dbReference>
<dbReference type="RefSeq" id="WP_042230447.1">
    <property type="nucleotide sequence ID" value="NZ_CP026520.1"/>
</dbReference>
<evidence type="ECO:0000313" key="2">
    <source>
        <dbReference type="EMBL" id="MCY9597437.1"/>
    </source>
</evidence>
<dbReference type="Gene3D" id="3.90.79.10">
    <property type="entry name" value="Nucleoside Triphosphate Pyrophosphohydrolase"/>
    <property type="match status" value="1"/>
</dbReference>
<gene>
    <name evidence="2" type="ORF">M5X16_16875</name>
    <name evidence="3" type="ORF">PC41400_24345</name>
</gene>
<dbReference type="SUPFAM" id="SSF55811">
    <property type="entry name" value="Nudix"/>
    <property type="match status" value="1"/>
</dbReference>
<keyword evidence="5" id="KW-1185">Reference proteome</keyword>
<dbReference type="AlphaFoldDB" id="A0A410X1Z8"/>
<organism evidence="3 4">
    <name type="scientific">Paenibacillus chitinolyticus</name>
    <dbReference type="NCBI Taxonomy" id="79263"/>
    <lineage>
        <taxon>Bacteria</taxon>
        <taxon>Bacillati</taxon>
        <taxon>Bacillota</taxon>
        <taxon>Bacilli</taxon>
        <taxon>Bacillales</taxon>
        <taxon>Paenibacillaceae</taxon>
        <taxon>Paenibacillus</taxon>
    </lineage>
</organism>
<sequence>MITLRLISAALLFNARGELLMMKRSMKRTLSPGMWAAVGGHLESFEMARPRAACLREIEEETGIREDEIPGLRLQYILIRLKDQDIRQQFIYVGHTDVSPRIRTSEGDLHWIPRTEILNRELPFIFRYALEHYLSNGDTTHTWIGTAVPGSSGIPEVSWTALQDPEKT</sequence>
<protein>
    <submittedName>
        <fullName evidence="3">NUDIX hydrolase</fullName>
    </submittedName>
</protein>
<dbReference type="EMBL" id="JAMDMJ010000022">
    <property type="protein sequence ID" value="MCY9597437.1"/>
    <property type="molecule type" value="Genomic_DNA"/>
</dbReference>
<dbReference type="PROSITE" id="PS51462">
    <property type="entry name" value="NUDIX"/>
    <property type="match status" value="1"/>
</dbReference>
<reference evidence="3 4" key="1">
    <citation type="submission" date="2018-01" db="EMBL/GenBank/DDBJ databases">
        <title>The whole genome sequencing and assembly of Paenibacillus chitinolyticus KCCM 41400 strain.</title>
        <authorList>
            <person name="Kim J.-Y."/>
            <person name="Park M.-K."/>
            <person name="Lee Y.-J."/>
            <person name="Yi H."/>
            <person name="Bahn Y.-S."/>
            <person name="Kim J.F."/>
            <person name="Lee D.-W."/>
        </authorList>
    </citation>
    <scope>NUCLEOTIDE SEQUENCE [LARGE SCALE GENOMIC DNA]</scope>
    <source>
        <strain evidence="3 4">KCCM 41400</strain>
    </source>
</reference>
<dbReference type="GeneID" id="95377928"/>
<keyword evidence="3" id="KW-0378">Hydrolase</keyword>
<evidence type="ECO:0000259" key="1">
    <source>
        <dbReference type="PROSITE" id="PS51462"/>
    </source>
</evidence>
<dbReference type="EMBL" id="CP026520">
    <property type="protein sequence ID" value="QAV20642.1"/>
    <property type="molecule type" value="Genomic_DNA"/>
</dbReference>
<evidence type="ECO:0000313" key="3">
    <source>
        <dbReference type="EMBL" id="QAV20642.1"/>
    </source>
</evidence>
<dbReference type="KEGG" id="pchi:PC41400_24345"/>